<dbReference type="Proteomes" id="UP000259173">
    <property type="component" value="Unassembled WGS sequence"/>
</dbReference>
<dbReference type="InterPro" id="IPR009027">
    <property type="entry name" value="Ribosomal_bL9/RNase_H1_N"/>
</dbReference>
<dbReference type="GO" id="GO:0005840">
    <property type="term" value="C:ribosome"/>
    <property type="evidence" value="ECO:0007669"/>
    <property type="project" value="UniProtKB-KW"/>
</dbReference>
<dbReference type="NCBIfam" id="TIGR00158">
    <property type="entry name" value="L9"/>
    <property type="match status" value="1"/>
</dbReference>
<dbReference type="PATRIC" id="fig|1280948.3.peg.2056"/>
<dbReference type="GO" id="GO:1990904">
    <property type="term" value="C:ribonucleoprotein complex"/>
    <property type="evidence" value="ECO:0007669"/>
    <property type="project" value="UniProtKB-KW"/>
</dbReference>
<dbReference type="EMBL" id="DMBR01000013">
    <property type="protein sequence ID" value="HAE92975.1"/>
    <property type="molecule type" value="Genomic_DNA"/>
</dbReference>
<keyword evidence="13" id="KW-1185">Reference proteome</keyword>
<keyword evidence="3 7" id="KW-0694">RNA-binding</keyword>
<reference evidence="12 13" key="1">
    <citation type="journal article" date="2014" name="Antonie Van Leeuwenhoek">
        <title>Hyphomonas beringensis sp. nov. and Hyphomonas chukchiensis sp. nov., isolated from surface seawater of the Bering Sea and Chukchi Sea.</title>
        <authorList>
            <person name="Li C."/>
            <person name="Lai Q."/>
            <person name="Li G."/>
            <person name="Dong C."/>
            <person name="Wang J."/>
            <person name="Liao Y."/>
            <person name="Shao Z."/>
        </authorList>
    </citation>
    <scope>NUCLEOTIDE SEQUENCE [LARGE SCALE GENOMIC DNA]</scope>
    <source>
        <strain evidence="12 13">22II1-22F38</strain>
    </source>
</reference>
<comment type="similarity">
    <text evidence="1 7">Belongs to the bacterial ribosomal protein bL9 family.</text>
</comment>
<keyword evidence="2 7" id="KW-0699">rRNA-binding</keyword>
<protein>
    <recommendedName>
        <fullName evidence="6 7">Large ribosomal subunit protein bL9</fullName>
    </recommendedName>
</protein>
<reference evidence="14 15" key="2">
    <citation type="journal article" date="2018" name="Nat. Biotechnol.">
        <title>A standardized bacterial taxonomy based on genome phylogeny substantially revises the tree of life.</title>
        <authorList>
            <person name="Parks D.H."/>
            <person name="Chuvochina M."/>
            <person name="Waite D.W."/>
            <person name="Rinke C."/>
            <person name="Skarshewski A."/>
            <person name="Chaumeil P.A."/>
            <person name="Hugenholtz P."/>
        </authorList>
    </citation>
    <scope>NUCLEOTIDE SEQUENCE [LARGE SCALE GENOMIC DNA]</scope>
    <source>
        <strain evidence="11">UBA10378</strain>
        <strain evidence="10">UBA8557</strain>
    </source>
</reference>
<sequence>MQVILLERIERLGTIGDEVNVKNGFARNFLIPQGKALLANDRNRARFEAEREAIETRNAEARAKAESEGSTLDGMIFTLIRQAGDTGQLYGSVTARDVADAAEAAGHKIPRSGVRLNRPIKAIGIYDVAIRLHAEVTITVQANVARSTEEAERQAAGEDIVASLQAANMELAQEQAGELAEAAAERAEAGGEDEE</sequence>
<feature type="region of interest" description="Disordered" evidence="8">
    <location>
        <begin position="174"/>
        <end position="195"/>
    </location>
</feature>
<dbReference type="EMBL" id="AWFH01000023">
    <property type="protein sequence ID" value="KCZ60338.1"/>
    <property type="molecule type" value="Genomic_DNA"/>
</dbReference>
<name>A0A059E0A8_9PROT</name>
<dbReference type="HAMAP" id="MF_00503">
    <property type="entry name" value="Ribosomal_bL9"/>
    <property type="match status" value="1"/>
</dbReference>
<dbReference type="SUPFAM" id="SSF55658">
    <property type="entry name" value="L9 N-domain-like"/>
    <property type="match status" value="1"/>
</dbReference>
<dbReference type="Proteomes" id="UP000263957">
    <property type="component" value="Unassembled WGS sequence"/>
</dbReference>
<keyword evidence="4 7" id="KW-0689">Ribosomal protein</keyword>
<evidence type="ECO:0000256" key="6">
    <source>
        <dbReference type="ARBA" id="ARBA00035292"/>
    </source>
</evidence>
<dbReference type="Proteomes" id="UP000024547">
    <property type="component" value="Unassembled WGS sequence"/>
</dbReference>
<dbReference type="Gene3D" id="3.40.5.10">
    <property type="entry name" value="Ribosomal protein L9, N-terminal domain"/>
    <property type="match status" value="1"/>
</dbReference>
<dbReference type="GO" id="GO:0006412">
    <property type="term" value="P:translation"/>
    <property type="evidence" value="ECO:0007669"/>
    <property type="project" value="UniProtKB-UniRule"/>
</dbReference>
<dbReference type="InterPro" id="IPR036935">
    <property type="entry name" value="Ribosomal_bL9_N_sf"/>
</dbReference>
<comment type="function">
    <text evidence="7">Binds to the 23S rRNA.</text>
</comment>
<dbReference type="OrthoDB" id="9788336at2"/>
<dbReference type="GO" id="GO:0003735">
    <property type="term" value="F:structural constituent of ribosome"/>
    <property type="evidence" value="ECO:0007669"/>
    <property type="project" value="InterPro"/>
</dbReference>
<comment type="caution">
    <text evidence="12">The sequence shown here is derived from an EMBL/GenBank/DDBJ whole genome shotgun (WGS) entry which is preliminary data.</text>
</comment>
<keyword evidence="5 7" id="KW-0687">Ribonucleoprotein</keyword>
<evidence type="ECO:0000313" key="10">
    <source>
        <dbReference type="EMBL" id="HAE92975.1"/>
    </source>
</evidence>
<evidence type="ECO:0000256" key="7">
    <source>
        <dbReference type="HAMAP-Rule" id="MF_00503"/>
    </source>
</evidence>
<dbReference type="GeneID" id="92501074"/>
<proteinExistence type="inferred from homology"/>
<dbReference type="EMBL" id="DOGS01000022">
    <property type="protein sequence ID" value="HBQ47430.1"/>
    <property type="molecule type" value="Genomic_DNA"/>
</dbReference>
<dbReference type="Gene3D" id="3.10.430.100">
    <property type="entry name" value="Ribosomal protein L9, C-terminal domain"/>
    <property type="match status" value="1"/>
</dbReference>
<evidence type="ECO:0000259" key="9">
    <source>
        <dbReference type="PROSITE" id="PS00651"/>
    </source>
</evidence>
<dbReference type="GO" id="GO:0019843">
    <property type="term" value="F:rRNA binding"/>
    <property type="evidence" value="ECO:0007669"/>
    <property type="project" value="UniProtKB-UniRule"/>
</dbReference>
<dbReference type="Pfam" id="PF03948">
    <property type="entry name" value="Ribosomal_L9_C"/>
    <property type="match status" value="1"/>
</dbReference>
<evidence type="ECO:0000256" key="1">
    <source>
        <dbReference type="ARBA" id="ARBA00010605"/>
    </source>
</evidence>
<evidence type="ECO:0000313" key="12">
    <source>
        <dbReference type="EMBL" id="KCZ60338.1"/>
    </source>
</evidence>
<dbReference type="RefSeq" id="WP_035552087.1">
    <property type="nucleotide sequence ID" value="NZ_AWFH01000023.1"/>
</dbReference>
<evidence type="ECO:0000256" key="2">
    <source>
        <dbReference type="ARBA" id="ARBA00022730"/>
    </source>
</evidence>
<dbReference type="InterPro" id="IPR020594">
    <property type="entry name" value="Ribosomal_bL9_bac/chp"/>
</dbReference>
<evidence type="ECO:0000313" key="13">
    <source>
        <dbReference type="Proteomes" id="UP000024547"/>
    </source>
</evidence>
<gene>
    <name evidence="7" type="primary">rplI</name>
    <name evidence="10" type="ORF">DCG65_00330</name>
    <name evidence="11" type="ORF">DD728_00860</name>
    <name evidence="12" type="ORF">HY36_04990</name>
</gene>
<dbReference type="PANTHER" id="PTHR21368">
    <property type="entry name" value="50S RIBOSOMAL PROTEIN L9"/>
    <property type="match status" value="1"/>
</dbReference>
<feature type="domain" description="Ribosomal protein L9" evidence="9">
    <location>
        <begin position="13"/>
        <end position="40"/>
    </location>
</feature>
<dbReference type="InterPro" id="IPR020069">
    <property type="entry name" value="Ribosomal_bL9_C"/>
</dbReference>
<evidence type="ECO:0000256" key="3">
    <source>
        <dbReference type="ARBA" id="ARBA00022884"/>
    </source>
</evidence>
<dbReference type="STRING" id="1280948.HY36_04990"/>
<dbReference type="eggNOG" id="COG0359">
    <property type="taxonomic scope" value="Bacteria"/>
</dbReference>
<dbReference type="InterPro" id="IPR020070">
    <property type="entry name" value="Ribosomal_bL9_N"/>
</dbReference>
<evidence type="ECO:0000313" key="11">
    <source>
        <dbReference type="EMBL" id="HBQ47430.1"/>
    </source>
</evidence>
<evidence type="ECO:0000256" key="5">
    <source>
        <dbReference type="ARBA" id="ARBA00023274"/>
    </source>
</evidence>
<evidence type="ECO:0000313" key="14">
    <source>
        <dbReference type="Proteomes" id="UP000259173"/>
    </source>
</evidence>
<dbReference type="Pfam" id="PF01281">
    <property type="entry name" value="Ribosomal_L9_N"/>
    <property type="match status" value="1"/>
</dbReference>
<dbReference type="InterPro" id="IPR036791">
    <property type="entry name" value="Ribosomal_bL9_C_sf"/>
</dbReference>
<evidence type="ECO:0000256" key="8">
    <source>
        <dbReference type="SAM" id="MobiDB-lite"/>
    </source>
</evidence>
<dbReference type="AlphaFoldDB" id="A0A059E0A8"/>
<dbReference type="InterPro" id="IPR000244">
    <property type="entry name" value="Ribosomal_bL9"/>
</dbReference>
<evidence type="ECO:0000313" key="15">
    <source>
        <dbReference type="Proteomes" id="UP000263957"/>
    </source>
</evidence>
<accession>A0A059E0A8</accession>
<organism evidence="12 13">
    <name type="scientific">Hyphomonas atlantica</name>
    <dbReference type="NCBI Taxonomy" id="1280948"/>
    <lineage>
        <taxon>Bacteria</taxon>
        <taxon>Pseudomonadati</taxon>
        <taxon>Pseudomonadota</taxon>
        <taxon>Alphaproteobacteria</taxon>
        <taxon>Hyphomonadales</taxon>
        <taxon>Hyphomonadaceae</taxon>
        <taxon>Hyphomonas</taxon>
    </lineage>
</organism>
<dbReference type="PROSITE" id="PS00651">
    <property type="entry name" value="RIBOSOMAL_L9"/>
    <property type="match status" value="1"/>
</dbReference>
<evidence type="ECO:0000256" key="4">
    <source>
        <dbReference type="ARBA" id="ARBA00022980"/>
    </source>
</evidence>
<dbReference type="SUPFAM" id="SSF55653">
    <property type="entry name" value="Ribosomal protein L9 C-domain"/>
    <property type="match status" value="1"/>
</dbReference>